<keyword evidence="3" id="KW-1185">Reference proteome</keyword>
<accession>A0A6M8HNL3</accession>
<reference evidence="2 3" key="1">
    <citation type="journal article" date="2014" name="World J. Microbiol. Biotechnol.">
        <title>Biodiversity and physiological characteristics of Antarctic and Arctic lichens-associated bacteria.</title>
        <authorList>
            <person name="Lee Y.M."/>
            <person name="Kim E.H."/>
            <person name="Lee H.K."/>
            <person name="Hong S.G."/>
        </authorList>
    </citation>
    <scope>NUCLEOTIDE SEQUENCE [LARGE SCALE GENOMIC DNA]</scope>
    <source>
        <strain evidence="2 3">PAMC 26569</strain>
    </source>
</reference>
<name>A0A6M8HNL3_9PROT</name>
<organism evidence="2 3">
    <name type="scientific">Lichenicola cladoniae</name>
    <dbReference type="NCBI Taxonomy" id="1484109"/>
    <lineage>
        <taxon>Bacteria</taxon>
        <taxon>Pseudomonadati</taxon>
        <taxon>Pseudomonadota</taxon>
        <taxon>Alphaproteobacteria</taxon>
        <taxon>Acetobacterales</taxon>
        <taxon>Acetobacteraceae</taxon>
        <taxon>Lichenicola</taxon>
    </lineage>
</organism>
<evidence type="ECO:0000313" key="3">
    <source>
        <dbReference type="Proteomes" id="UP000500767"/>
    </source>
</evidence>
<protein>
    <submittedName>
        <fullName evidence="2">Uncharacterized protein</fullName>
    </submittedName>
</protein>
<dbReference type="AlphaFoldDB" id="A0A6M8HNL3"/>
<gene>
    <name evidence="2" type="ORF">HN018_07505</name>
</gene>
<evidence type="ECO:0000256" key="1">
    <source>
        <dbReference type="SAM" id="MobiDB-lite"/>
    </source>
</evidence>
<dbReference type="KEGG" id="lck:HN018_07505"/>
<feature type="region of interest" description="Disordered" evidence="1">
    <location>
        <begin position="33"/>
        <end position="66"/>
    </location>
</feature>
<dbReference type="Proteomes" id="UP000500767">
    <property type="component" value="Chromosome"/>
</dbReference>
<evidence type="ECO:0000313" key="2">
    <source>
        <dbReference type="EMBL" id="QKE89912.1"/>
    </source>
</evidence>
<sequence length="66" mass="6504">MSVSCNGSLVLAGASSIDVTYLAGKSTMLSFPDPANPGHVGSLPVSDGQPCTITPSVNKADKPGAS</sequence>
<dbReference type="RefSeq" id="WP_171834901.1">
    <property type="nucleotide sequence ID" value="NZ_CP053708.1"/>
</dbReference>
<dbReference type="EMBL" id="CP053708">
    <property type="protein sequence ID" value="QKE89912.1"/>
    <property type="molecule type" value="Genomic_DNA"/>
</dbReference>
<proteinExistence type="predicted"/>